<dbReference type="PANTHER" id="PTHR37017">
    <property type="entry name" value="AB HYDROLASE-1 DOMAIN-CONTAINING PROTEIN-RELATED"/>
    <property type="match status" value="1"/>
</dbReference>
<sequence>MTPDRATIVWVPGLLYTPAHYTPIIAALAALPVPIPSLSIPMPNYGPGAPSALPYDDLTLVRATCSDLVDAGKDVILIGHSYSGVPVCQAVRGLERSLRQKEGKAGGIVRVVFIAAFLLPDGMSTMQYSGGRLPPPWVTVDDGGVLWRPKRGLCMKLFFQDLPPAEQERWADELVVANRNNCTTPVRRACWDVDVAKTYVVTTQDLGMPLERQRAMMKEVWDESWSVDEIGSGHAPFLSKVAELVEILERYA</sequence>
<proteinExistence type="predicted"/>
<reference evidence="2 3" key="1">
    <citation type="journal article" date="2020" name="Genomics">
        <title>Complete, high-quality genomes from long-read metagenomic sequencing of two wolf lichen thalli reveals enigmatic genome architecture.</title>
        <authorList>
            <person name="McKenzie S.K."/>
            <person name="Walston R.F."/>
            <person name="Allen J.L."/>
        </authorList>
    </citation>
    <scope>NUCLEOTIDE SEQUENCE [LARGE SCALE GENOMIC DNA]</scope>
    <source>
        <strain evidence="2">WasteWater1</strain>
    </source>
</reference>
<dbReference type="RefSeq" id="XP_037156400.1">
    <property type="nucleotide sequence ID" value="XM_037299064.1"/>
</dbReference>
<evidence type="ECO:0000313" key="3">
    <source>
        <dbReference type="Proteomes" id="UP000593566"/>
    </source>
</evidence>
<dbReference type="Pfam" id="PF12697">
    <property type="entry name" value="Abhydrolase_6"/>
    <property type="match status" value="1"/>
</dbReference>
<name>A0A8H6CSM3_9LECA</name>
<feature type="domain" description="AB hydrolase-1" evidence="1">
    <location>
        <begin position="8"/>
        <end position="246"/>
    </location>
</feature>
<evidence type="ECO:0000313" key="2">
    <source>
        <dbReference type="EMBL" id="KAF6228466.1"/>
    </source>
</evidence>
<dbReference type="GeneID" id="59336593"/>
<dbReference type="Gene3D" id="3.40.50.1820">
    <property type="entry name" value="alpha/beta hydrolase"/>
    <property type="match status" value="1"/>
</dbReference>
<dbReference type="InterPro" id="IPR000073">
    <property type="entry name" value="AB_hydrolase_1"/>
</dbReference>
<comment type="caution">
    <text evidence="2">The sequence shown here is derived from an EMBL/GenBank/DDBJ whole genome shotgun (WGS) entry which is preliminary data.</text>
</comment>
<dbReference type="Proteomes" id="UP000593566">
    <property type="component" value="Unassembled WGS sequence"/>
</dbReference>
<dbReference type="InterPro" id="IPR029058">
    <property type="entry name" value="AB_hydrolase_fold"/>
</dbReference>
<keyword evidence="3" id="KW-1185">Reference proteome</keyword>
<organism evidence="2 3">
    <name type="scientific">Letharia lupina</name>
    <dbReference type="NCBI Taxonomy" id="560253"/>
    <lineage>
        <taxon>Eukaryota</taxon>
        <taxon>Fungi</taxon>
        <taxon>Dikarya</taxon>
        <taxon>Ascomycota</taxon>
        <taxon>Pezizomycotina</taxon>
        <taxon>Lecanoromycetes</taxon>
        <taxon>OSLEUM clade</taxon>
        <taxon>Lecanoromycetidae</taxon>
        <taxon>Lecanorales</taxon>
        <taxon>Lecanorineae</taxon>
        <taxon>Parmeliaceae</taxon>
        <taxon>Letharia</taxon>
    </lineage>
</organism>
<dbReference type="PANTHER" id="PTHR37017:SF11">
    <property type="entry name" value="ESTERASE_LIPASE_THIOESTERASE DOMAIN-CONTAINING PROTEIN"/>
    <property type="match status" value="1"/>
</dbReference>
<accession>A0A8H6CSM3</accession>
<gene>
    <name evidence="2" type="ORF">HO133_008196</name>
</gene>
<protein>
    <recommendedName>
        <fullName evidence="1">AB hydrolase-1 domain-containing protein</fullName>
    </recommendedName>
</protein>
<dbReference type="SUPFAM" id="SSF53474">
    <property type="entry name" value="alpha/beta-Hydrolases"/>
    <property type="match status" value="1"/>
</dbReference>
<dbReference type="EMBL" id="JACCJB010000004">
    <property type="protein sequence ID" value="KAF6228466.1"/>
    <property type="molecule type" value="Genomic_DNA"/>
</dbReference>
<dbReference type="AlphaFoldDB" id="A0A8H6CSM3"/>
<evidence type="ECO:0000259" key="1">
    <source>
        <dbReference type="Pfam" id="PF12697"/>
    </source>
</evidence>
<dbReference type="InterPro" id="IPR052897">
    <property type="entry name" value="Sec-Metab_Biosynth_Hydrolase"/>
</dbReference>